<protein>
    <recommendedName>
        <fullName evidence="1">GATOR2 complex protein MIO zinc-ribbon like domain-containing protein</fullName>
    </recommendedName>
</protein>
<reference evidence="3" key="1">
    <citation type="journal article" date="2021" name="BMC Genomics">
        <title>Chromosome-level genome assembly and manually-curated proteome of model necrotroph Parastagonospora nodorum Sn15 reveals a genome-wide trove of candidate effector homologs, and redundancy of virulence-related functions within an accessory chromosome.</title>
        <authorList>
            <person name="Bertazzoni S."/>
            <person name="Jones D.A.B."/>
            <person name="Phan H.T."/>
            <person name="Tan K.-C."/>
            <person name="Hane J.K."/>
        </authorList>
    </citation>
    <scope>NUCLEOTIDE SEQUENCE [LARGE SCALE GENOMIC DNA]</scope>
    <source>
        <strain evidence="3">SN15 / ATCC MYA-4574 / FGSC 10173)</strain>
    </source>
</reference>
<dbReference type="InterPro" id="IPR037593">
    <property type="entry name" value="MIOS/Sea4"/>
</dbReference>
<dbReference type="Pfam" id="PF17034">
    <property type="entry name" value="zinc_ribbon_16"/>
    <property type="match status" value="1"/>
</dbReference>
<evidence type="ECO:0000313" key="3">
    <source>
        <dbReference type="Proteomes" id="UP000663193"/>
    </source>
</evidence>
<name>A0A7U2NQ80_PHANO</name>
<dbReference type="EMBL" id="CP069042">
    <property type="protein sequence ID" value="QRD06373.1"/>
    <property type="molecule type" value="Genomic_DNA"/>
</dbReference>
<dbReference type="InterPro" id="IPR031488">
    <property type="entry name" value="Zn_ribbon_mio"/>
</dbReference>
<accession>A0A7U2NQ80</accession>
<keyword evidence="3" id="KW-1185">Reference proteome</keyword>
<dbReference type="PANTHER" id="PTHR16453">
    <property type="entry name" value="WD40 DOMAIN-CONTAINING PROTEIN MIO FAMILY MEMBER"/>
    <property type="match status" value="1"/>
</dbReference>
<dbReference type="VEuPathDB" id="FungiDB:JI435_423300"/>
<evidence type="ECO:0000259" key="1">
    <source>
        <dbReference type="Pfam" id="PF17034"/>
    </source>
</evidence>
<dbReference type="Gene3D" id="3.30.40.10">
    <property type="entry name" value="Zinc/RING finger domain, C3HC4 (zinc finger)"/>
    <property type="match status" value="1"/>
</dbReference>
<organism evidence="2 3">
    <name type="scientific">Phaeosphaeria nodorum (strain SN15 / ATCC MYA-4574 / FGSC 10173)</name>
    <name type="common">Glume blotch fungus</name>
    <name type="synonym">Parastagonospora nodorum</name>
    <dbReference type="NCBI Taxonomy" id="321614"/>
    <lineage>
        <taxon>Eukaryota</taxon>
        <taxon>Fungi</taxon>
        <taxon>Dikarya</taxon>
        <taxon>Ascomycota</taxon>
        <taxon>Pezizomycotina</taxon>
        <taxon>Dothideomycetes</taxon>
        <taxon>Pleosporomycetidae</taxon>
        <taxon>Pleosporales</taxon>
        <taxon>Pleosporineae</taxon>
        <taxon>Phaeosphaeriaceae</taxon>
        <taxon>Parastagonospora</taxon>
    </lineage>
</organism>
<dbReference type="PANTHER" id="PTHR16453:SF9">
    <property type="entry name" value="GATOR COMPLEX PROTEIN MIOS"/>
    <property type="match status" value="1"/>
</dbReference>
<dbReference type="Proteomes" id="UP000663193">
    <property type="component" value="Chromosome 20"/>
</dbReference>
<dbReference type="InterPro" id="IPR013083">
    <property type="entry name" value="Znf_RING/FYVE/PHD"/>
</dbReference>
<dbReference type="AlphaFoldDB" id="A0A7U2NQ80"/>
<sequence>MPRCGICMLWLGSPDASKVGAAASLAGEDLEARLMVFCMGCSHGFHGHHARDWFARHAMCPVPDCGCMCGLLK</sequence>
<gene>
    <name evidence="2" type="ORF">JI435_423300</name>
</gene>
<evidence type="ECO:0000313" key="2">
    <source>
        <dbReference type="EMBL" id="QRD06373.1"/>
    </source>
</evidence>
<proteinExistence type="predicted"/>
<dbReference type="OrthoDB" id="341486at2759"/>
<feature type="domain" description="GATOR2 complex protein MIO zinc-ribbon like" evidence="1">
    <location>
        <begin position="1"/>
        <end position="69"/>
    </location>
</feature>